<evidence type="ECO:0000313" key="1">
    <source>
        <dbReference type="EMBL" id="KKK94858.1"/>
    </source>
</evidence>
<dbReference type="EMBL" id="LAZR01047164">
    <property type="protein sequence ID" value="KKK94858.1"/>
    <property type="molecule type" value="Genomic_DNA"/>
</dbReference>
<sequence length="29" mass="3405">KILDLPLSRLNVLRRIVFKDILSRRDGPT</sequence>
<dbReference type="AlphaFoldDB" id="A0A0F8ZM07"/>
<comment type="caution">
    <text evidence="1">The sequence shown here is derived from an EMBL/GenBank/DDBJ whole genome shotgun (WGS) entry which is preliminary data.</text>
</comment>
<feature type="non-terminal residue" evidence="1">
    <location>
        <position position="1"/>
    </location>
</feature>
<proteinExistence type="predicted"/>
<gene>
    <name evidence="1" type="ORF">LCGC14_2678600</name>
</gene>
<reference evidence="1" key="1">
    <citation type="journal article" date="2015" name="Nature">
        <title>Complex archaea that bridge the gap between prokaryotes and eukaryotes.</title>
        <authorList>
            <person name="Spang A."/>
            <person name="Saw J.H."/>
            <person name="Jorgensen S.L."/>
            <person name="Zaremba-Niedzwiedzka K."/>
            <person name="Martijn J."/>
            <person name="Lind A.E."/>
            <person name="van Eijk R."/>
            <person name="Schleper C."/>
            <person name="Guy L."/>
            <person name="Ettema T.J."/>
        </authorList>
    </citation>
    <scope>NUCLEOTIDE SEQUENCE</scope>
</reference>
<protein>
    <submittedName>
        <fullName evidence="1">Uncharacterized protein</fullName>
    </submittedName>
</protein>
<accession>A0A0F8ZM07</accession>
<name>A0A0F8ZM07_9ZZZZ</name>
<organism evidence="1">
    <name type="scientific">marine sediment metagenome</name>
    <dbReference type="NCBI Taxonomy" id="412755"/>
    <lineage>
        <taxon>unclassified sequences</taxon>
        <taxon>metagenomes</taxon>
        <taxon>ecological metagenomes</taxon>
    </lineage>
</organism>